<evidence type="ECO:0000313" key="4">
    <source>
        <dbReference type="EMBL" id="SVD23510.1"/>
    </source>
</evidence>
<feature type="non-terminal residue" evidence="4">
    <location>
        <position position="1"/>
    </location>
</feature>
<dbReference type="EMBL" id="UINC01137896">
    <property type="protein sequence ID" value="SVD23510.1"/>
    <property type="molecule type" value="Genomic_DNA"/>
</dbReference>
<dbReference type="InterPro" id="IPR002292">
    <property type="entry name" value="Orn/put_carbamltrans"/>
</dbReference>
<dbReference type="PRINTS" id="PR00100">
    <property type="entry name" value="AOTCASE"/>
</dbReference>
<evidence type="ECO:0008006" key="5">
    <source>
        <dbReference type="Google" id="ProtNLM"/>
    </source>
</evidence>
<dbReference type="Gene3D" id="3.40.50.1370">
    <property type="entry name" value="Aspartate/ornithine carbamoyltransferase"/>
    <property type="match status" value="2"/>
</dbReference>
<dbReference type="InterPro" id="IPR006130">
    <property type="entry name" value="Asp/Orn_carbamoylTrfase"/>
</dbReference>
<organism evidence="4">
    <name type="scientific">marine metagenome</name>
    <dbReference type="NCBI Taxonomy" id="408172"/>
    <lineage>
        <taxon>unclassified sequences</taxon>
        <taxon>metagenomes</taxon>
        <taxon>ecological metagenomes</taxon>
    </lineage>
</organism>
<evidence type="ECO:0000256" key="1">
    <source>
        <dbReference type="ARBA" id="ARBA00022679"/>
    </source>
</evidence>
<accession>A0A382TN81</accession>
<feature type="non-terminal residue" evidence="4">
    <location>
        <position position="260"/>
    </location>
</feature>
<name>A0A382TN81_9ZZZZ</name>
<reference evidence="4" key="1">
    <citation type="submission" date="2018-05" db="EMBL/GenBank/DDBJ databases">
        <authorList>
            <person name="Lanie J.A."/>
            <person name="Ng W.-L."/>
            <person name="Kazmierczak K.M."/>
            <person name="Andrzejewski T.M."/>
            <person name="Davidsen T.M."/>
            <person name="Wayne K.J."/>
            <person name="Tettelin H."/>
            <person name="Glass J.I."/>
            <person name="Rusch D."/>
            <person name="Podicherti R."/>
            <person name="Tsui H.-C.T."/>
            <person name="Winkler M.E."/>
        </authorList>
    </citation>
    <scope>NUCLEOTIDE SEQUENCE</scope>
</reference>
<feature type="domain" description="Aspartate/ornithine carbamoyltransferase Asp/Orn-binding" evidence="2">
    <location>
        <begin position="150"/>
        <end position="260"/>
    </location>
</feature>
<dbReference type="PANTHER" id="PTHR45753:SF3">
    <property type="entry name" value="ORNITHINE TRANSCARBAMYLASE, MITOCHONDRIAL"/>
    <property type="match status" value="1"/>
</dbReference>
<dbReference type="NCBIfam" id="TIGR00658">
    <property type="entry name" value="orni_carb_tr"/>
    <property type="match status" value="1"/>
</dbReference>
<proteinExistence type="predicted"/>
<dbReference type="GO" id="GO:0004585">
    <property type="term" value="F:ornithine carbamoyltransferase activity"/>
    <property type="evidence" value="ECO:0007669"/>
    <property type="project" value="TreeGrafter"/>
</dbReference>
<dbReference type="InterPro" id="IPR006131">
    <property type="entry name" value="Asp_carbamoyltransf_Asp/Orn-bd"/>
</dbReference>
<dbReference type="NCBIfam" id="NF001986">
    <property type="entry name" value="PRK00779.1"/>
    <property type="match status" value="1"/>
</dbReference>
<evidence type="ECO:0000259" key="3">
    <source>
        <dbReference type="Pfam" id="PF02729"/>
    </source>
</evidence>
<sequence>VKKDFLKLSDLTKNEVLGLLKQAAELKQFKAEGTTHQPLKGKSLGMIFNKNSTRTRISFEVGMYELGGHSLFLTPDQMQLGRGETIADSARVLSRYLDGILIRTFDFKEVEELAKHASIPVINGLTDLNHPIQILSDLFTIHEKLGHLDEIKIAYVGDGNNVAYSWITAAAMFDLKLSVGCPSSYTPKLPKGITIPDSVEITEDPIAAVRDADVIYTDVWISMGQEEAPEKISLLKPYQINQPLVDAAKKDVLVMHCLPA</sequence>
<dbReference type="PANTHER" id="PTHR45753">
    <property type="entry name" value="ORNITHINE CARBAMOYLTRANSFERASE, MITOCHONDRIAL"/>
    <property type="match status" value="1"/>
</dbReference>
<dbReference type="PROSITE" id="PS00097">
    <property type="entry name" value="CARBAMOYLTRANSFERASE"/>
    <property type="match status" value="1"/>
</dbReference>
<dbReference type="PRINTS" id="PR00102">
    <property type="entry name" value="OTCASE"/>
</dbReference>
<feature type="domain" description="Aspartate/ornithine carbamoyltransferase carbamoyl-P binding" evidence="3">
    <location>
        <begin position="3"/>
        <end position="143"/>
    </location>
</feature>
<evidence type="ECO:0000259" key="2">
    <source>
        <dbReference type="Pfam" id="PF00185"/>
    </source>
</evidence>
<dbReference type="GO" id="GO:0019240">
    <property type="term" value="P:citrulline biosynthetic process"/>
    <property type="evidence" value="ECO:0007669"/>
    <property type="project" value="TreeGrafter"/>
</dbReference>
<dbReference type="Pfam" id="PF00185">
    <property type="entry name" value="OTCace"/>
    <property type="match status" value="1"/>
</dbReference>
<dbReference type="AlphaFoldDB" id="A0A382TN81"/>
<dbReference type="GO" id="GO:0016597">
    <property type="term" value="F:amino acid binding"/>
    <property type="evidence" value="ECO:0007669"/>
    <property type="project" value="InterPro"/>
</dbReference>
<dbReference type="FunFam" id="3.40.50.1370:FF:000008">
    <property type="entry name" value="Ornithine carbamoyltransferase"/>
    <property type="match status" value="1"/>
</dbReference>
<dbReference type="SUPFAM" id="SSF53671">
    <property type="entry name" value="Aspartate/ornithine carbamoyltransferase"/>
    <property type="match status" value="1"/>
</dbReference>
<keyword evidence="1" id="KW-0808">Transferase</keyword>
<dbReference type="Pfam" id="PF02729">
    <property type="entry name" value="OTCace_N"/>
    <property type="match status" value="1"/>
</dbReference>
<dbReference type="InterPro" id="IPR036901">
    <property type="entry name" value="Asp/Orn_carbamoylTrfase_sf"/>
</dbReference>
<dbReference type="GO" id="GO:0042450">
    <property type="term" value="P:L-arginine biosynthetic process via ornithine"/>
    <property type="evidence" value="ECO:0007669"/>
    <property type="project" value="TreeGrafter"/>
</dbReference>
<protein>
    <recommendedName>
        <fullName evidence="5">Ornithine carbamoyltransferase</fullName>
    </recommendedName>
</protein>
<dbReference type="InterPro" id="IPR006132">
    <property type="entry name" value="Asp/Orn_carbamoyltranf_P-bd"/>
</dbReference>
<gene>
    <name evidence="4" type="ORF">METZ01_LOCUS376364</name>
</gene>